<reference evidence="1" key="1">
    <citation type="journal article" date="2021" name="Proc. Natl. Acad. Sci. U.S.A.">
        <title>A Catalog of Tens of Thousands of Viruses from Human Metagenomes Reveals Hidden Associations with Chronic Diseases.</title>
        <authorList>
            <person name="Tisza M.J."/>
            <person name="Buck C.B."/>
        </authorList>
    </citation>
    <scope>NUCLEOTIDE SEQUENCE</scope>
    <source>
        <strain evidence="1">Ct16M3</strain>
    </source>
</reference>
<protein>
    <submittedName>
        <fullName evidence="1">Uncharacterized protein</fullName>
    </submittedName>
</protein>
<name>A0A8S5PPB9_9CAUD</name>
<proteinExistence type="predicted"/>
<accession>A0A8S5PPB9</accession>
<evidence type="ECO:0000313" key="1">
    <source>
        <dbReference type="EMBL" id="DAE09007.1"/>
    </source>
</evidence>
<dbReference type="EMBL" id="BK015481">
    <property type="protein sequence ID" value="DAE09007.1"/>
    <property type="molecule type" value="Genomic_DNA"/>
</dbReference>
<organism evidence="1">
    <name type="scientific">Siphoviridae sp. ct16M3</name>
    <dbReference type="NCBI Taxonomy" id="2825305"/>
    <lineage>
        <taxon>Viruses</taxon>
        <taxon>Duplodnaviria</taxon>
        <taxon>Heunggongvirae</taxon>
        <taxon>Uroviricota</taxon>
        <taxon>Caudoviricetes</taxon>
    </lineage>
</organism>
<sequence>MHISDKNIIHTNDKNIIIDLKSLFIKSPR</sequence>